<protein>
    <submittedName>
        <fullName evidence="1">Uncharacterized protein</fullName>
    </submittedName>
</protein>
<dbReference type="AlphaFoldDB" id="A0A9P9BJ78"/>
<gene>
    <name evidence="1" type="ORF">B0I36DRAFT_46228</name>
</gene>
<dbReference type="RefSeq" id="XP_046006072.1">
    <property type="nucleotide sequence ID" value="XM_046162915.1"/>
</dbReference>
<reference evidence="1" key="1">
    <citation type="journal article" date="2021" name="Nat. Commun.">
        <title>Genetic determinants of endophytism in the Arabidopsis root mycobiome.</title>
        <authorList>
            <person name="Mesny F."/>
            <person name="Miyauchi S."/>
            <person name="Thiergart T."/>
            <person name="Pickel B."/>
            <person name="Atanasova L."/>
            <person name="Karlsson M."/>
            <person name="Huettel B."/>
            <person name="Barry K.W."/>
            <person name="Haridas S."/>
            <person name="Chen C."/>
            <person name="Bauer D."/>
            <person name="Andreopoulos W."/>
            <person name="Pangilinan J."/>
            <person name="LaButti K."/>
            <person name="Riley R."/>
            <person name="Lipzen A."/>
            <person name="Clum A."/>
            <person name="Drula E."/>
            <person name="Henrissat B."/>
            <person name="Kohler A."/>
            <person name="Grigoriev I.V."/>
            <person name="Martin F.M."/>
            <person name="Hacquard S."/>
        </authorList>
    </citation>
    <scope>NUCLEOTIDE SEQUENCE</scope>
    <source>
        <strain evidence="1">MPI-CAGE-CH-0230</strain>
    </source>
</reference>
<evidence type="ECO:0000313" key="1">
    <source>
        <dbReference type="EMBL" id="KAH7016448.1"/>
    </source>
</evidence>
<proteinExistence type="predicted"/>
<evidence type="ECO:0000313" key="2">
    <source>
        <dbReference type="Proteomes" id="UP000756346"/>
    </source>
</evidence>
<accession>A0A9P9BJ78</accession>
<dbReference type="GeneID" id="70192461"/>
<dbReference type="EMBL" id="JAGTJQ010000012">
    <property type="protein sequence ID" value="KAH7016448.1"/>
    <property type="molecule type" value="Genomic_DNA"/>
</dbReference>
<name>A0A9P9BJ78_9PEZI</name>
<dbReference type="Proteomes" id="UP000756346">
    <property type="component" value="Unassembled WGS sequence"/>
</dbReference>
<organism evidence="1 2">
    <name type="scientific">Microdochium trichocladiopsis</name>
    <dbReference type="NCBI Taxonomy" id="1682393"/>
    <lineage>
        <taxon>Eukaryota</taxon>
        <taxon>Fungi</taxon>
        <taxon>Dikarya</taxon>
        <taxon>Ascomycota</taxon>
        <taxon>Pezizomycotina</taxon>
        <taxon>Sordariomycetes</taxon>
        <taxon>Xylariomycetidae</taxon>
        <taxon>Xylariales</taxon>
        <taxon>Microdochiaceae</taxon>
        <taxon>Microdochium</taxon>
    </lineage>
</organism>
<keyword evidence="2" id="KW-1185">Reference proteome</keyword>
<comment type="caution">
    <text evidence="1">The sequence shown here is derived from an EMBL/GenBank/DDBJ whole genome shotgun (WGS) entry which is preliminary data.</text>
</comment>
<sequence length="58" mass="6129">MPYCVIQYAPPGNTIILRGVHIANIRIVALSGSKGICISLAATLTSARVSSGLKFNRD</sequence>